<dbReference type="Pfam" id="PF02906">
    <property type="entry name" value="Fe_hyd_lg_C"/>
    <property type="match status" value="1"/>
</dbReference>
<gene>
    <name evidence="7" type="ORF">PROFUN_03374</name>
</gene>
<dbReference type="InterPro" id="IPR009016">
    <property type="entry name" value="Fe_hydrogenase"/>
</dbReference>
<evidence type="ECO:0000256" key="5">
    <source>
        <dbReference type="ARBA" id="ARBA00023014"/>
    </source>
</evidence>
<keyword evidence="8" id="KW-1185">Reference proteome</keyword>
<proteinExistence type="inferred from homology"/>
<dbReference type="Gene3D" id="3.40.50.1780">
    <property type="match status" value="1"/>
</dbReference>
<dbReference type="InterPro" id="IPR003149">
    <property type="entry name" value="Fe_hydrogenase_ssu"/>
</dbReference>
<keyword evidence="5" id="KW-0411">Iron-sulfur</keyword>
<dbReference type="FunCoup" id="A0A2P6NWC6">
    <property type="interactions" value="105"/>
</dbReference>
<dbReference type="Gene3D" id="3.40.950.10">
    <property type="entry name" value="Fe-only Hydrogenase (Larger Subunit), Chain L, domain 3"/>
    <property type="match status" value="1"/>
</dbReference>
<comment type="caution">
    <text evidence="7">The sequence shown here is derived from an EMBL/GenBank/DDBJ whole genome shotgun (WGS) entry which is preliminary data.</text>
</comment>
<accession>A0A2P6NWC6</accession>
<dbReference type="GO" id="GO:0051539">
    <property type="term" value="F:4 iron, 4 sulfur cluster binding"/>
    <property type="evidence" value="ECO:0007669"/>
    <property type="project" value="UniProtKB-KW"/>
</dbReference>
<dbReference type="EMBL" id="MDYQ01000012">
    <property type="protein sequence ID" value="PRP88265.1"/>
    <property type="molecule type" value="Genomic_DNA"/>
</dbReference>
<evidence type="ECO:0000259" key="6">
    <source>
        <dbReference type="SMART" id="SM00902"/>
    </source>
</evidence>
<keyword evidence="2" id="KW-0004">4Fe-4S</keyword>
<reference evidence="7 8" key="1">
    <citation type="journal article" date="2018" name="Genome Biol. Evol.">
        <title>Multiple Roots of Fruiting Body Formation in Amoebozoa.</title>
        <authorList>
            <person name="Hillmann F."/>
            <person name="Forbes G."/>
            <person name="Novohradska S."/>
            <person name="Ferling I."/>
            <person name="Riege K."/>
            <person name="Groth M."/>
            <person name="Westermann M."/>
            <person name="Marz M."/>
            <person name="Spaller T."/>
            <person name="Winckler T."/>
            <person name="Schaap P."/>
            <person name="Glockner G."/>
        </authorList>
    </citation>
    <scope>NUCLEOTIDE SEQUENCE [LARGE SCALE GENOMIC DNA]</scope>
    <source>
        <strain evidence="7 8">Jena</strain>
    </source>
</reference>
<comment type="similarity">
    <text evidence="1">Belongs to the NARF family.</text>
</comment>
<evidence type="ECO:0000256" key="2">
    <source>
        <dbReference type="ARBA" id="ARBA00022485"/>
    </source>
</evidence>
<dbReference type="AlphaFoldDB" id="A0A2P6NWC6"/>
<dbReference type="FunFam" id="3.30.70.20:FF:000042">
    <property type="entry name" value="Cytosolic Fe-S cluster assembly factor NAR1"/>
    <property type="match status" value="1"/>
</dbReference>
<dbReference type="SMART" id="SM00902">
    <property type="entry name" value="Fe_hyd_SSU"/>
    <property type="match status" value="1"/>
</dbReference>
<dbReference type="InterPro" id="IPR004108">
    <property type="entry name" value="Fe_hydrogenase_lsu_C"/>
</dbReference>
<dbReference type="Proteomes" id="UP000241769">
    <property type="component" value="Unassembled WGS sequence"/>
</dbReference>
<name>A0A2P6NWC6_9EUKA</name>
<evidence type="ECO:0000313" key="8">
    <source>
        <dbReference type="Proteomes" id="UP000241769"/>
    </source>
</evidence>
<organism evidence="7 8">
    <name type="scientific">Planoprotostelium fungivorum</name>
    <dbReference type="NCBI Taxonomy" id="1890364"/>
    <lineage>
        <taxon>Eukaryota</taxon>
        <taxon>Amoebozoa</taxon>
        <taxon>Evosea</taxon>
        <taxon>Variosea</taxon>
        <taxon>Cavosteliida</taxon>
        <taxon>Cavosteliaceae</taxon>
        <taxon>Planoprotostelium</taxon>
    </lineage>
</organism>
<protein>
    <recommendedName>
        <fullName evidence="6">Iron hydrogenase small subunit domain-containing protein</fullName>
    </recommendedName>
</protein>
<evidence type="ECO:0000256" key="3">
    <source>
        <dbReference type="ARBA" id="ARBA00022723"/>
    </source>
</evidence>
<keyword evidence="3" id="KW-0479">Metal-binding</keyword>
<evidence type="ECO:0000256" key="4">
    <source>
        <dbReference type="ARBA" id="ARBA00023004"/>
    </source>
</evidence>
<evidence type="ECO:0000313" key="7">
    <source>
        <dbReference type="EMBL" id="PRP88265.1"/>
    </source>
</evidence>
<sequence>MTFSGALKLTDLDDFITPSQACVKPEVIQKNQDKKARITFHPDGEVVEEEEDGNSKVLESAKITLNDCLACSGCVTSAETMLITAQSGAEFLSSLEKNKMEGNAKKIVVVSVSPQSRASLAAFYRMPIRQAYAKLITCLKSMGVDYVFDTSFSRDFALREAAAEFISRYRREYGEKDKELPMLASACPGWICLAEKSHGDFILPYISSTKSPQQIMGTIVKEYFAKQLDTTADRIYHVTVMPCYDKKLEASRDDFYNDVLSTRDVDCVLSSGEILDIIKGLGKPFSDYEESAIDSLFTNIRGEELFGVAGGSGGYIEYIFKRAARELFNKEVTEIQYQPSRNNDFKTLTLEVEGKKVLEFALAYGLRNIQNVVRKLKQNKDQNRYHFVEIMACPSGCINGGGQIRPQEGEDPKKLLKRVELLYNETMKKDPEDNEASEKLQRLWFDGVFTLDAKTKLHTQYHAREKMQTNALNIKW</sequence>
<keyword evidence="4" id="KW-0408">Iron</keyword>
<evidence type="ECO:0000256" key="1">
    <source>
        <dbReference type="ARBA" id="ARBA00006596"/>
    </source>
</evidence>
<dbReference type="GO" id="GO:0046872">
    <property type="term" value="F:metal ion binding"/>
    <property type="evidence" value="ECO:0007669"/>
    <property type="project" value="UniProtKB-KW"/>
</dbReference>
<feature type="domain" description="Iron hydrogenase small subunit" evidence="6">
    <location>
        <begin position="409"/>
        <end position="465"/>
    </location>
</feature>
<dbReference type="InParanoid" id="A0A2P6NWC6"/>
<dbReference type="STRING" id="1890364.A0A2P6NWC6"/>
<dbReference type="SUPFAM" id="SSF53920">
    <property type="entry name" value="Fe-only hydrogenase"/>
    <property type="match status" value="1"/>
</dbReference>
<dbReference type="PANTHER" id="PTHR11615">
    <property type="entry name" value="NITRATE, FORMATE, IRON DEHYDROGENASE"/>
    <property type="match status" value="1"/>
</dbReference>
<dbReference type="OrthoDB" id="10253113at2759"/>
<dbReference type="InterPro" id="IPR050340">
    <property type="entry name" value="Cytosolic_Fe-S_CAF"/>
</dbReference>